<organism evidence="2 3">
    <name type="scientific">Saccharothrix ecbatanensis</name>
    <dbReference type="NCBI Taxonomy" id="1105145"/>
    <lineage>
        <taxon>Bacteria</taxon>
        <taxon>Bacillati</taxon>
        <taxon>Actinomycetota</taxon>
        <taxon>Actinomycetes</taxon>
        <taxon>Pseudonocardiales</taxon>
        <taxon>Pseudonocardiaceae</taxon>
        <taxon>Saccharothrix</taxon>
    </lineage>
</organism>
<evidence type="ECO:0000256" key="1">
    <source>
        <dbReference type="SAM" id="Phobius"/>
    </source>
</evidence>
<evidence type="ECO:0000313" key="3">
    <source>
        <dbReference type="Proteomes" id="UP000552097"/>
    </source>
</evidence>
<keyword evidence="1" id="KW-0812">Transmembrane</keyword>
<feature type="transmembrane region" description="Helical" evidence="1">
    <location>
        <begin position="52"/>
        <end position="73"/>
    </location>
</feature>
<feature type="transmembrane region" description="Helical" evidence="1">
    <location>
        <begin position="223"/>
        <end position="246"/>
    </location>
</feature>
<feature type="transmembrane region" description="Helical" evidence="1">
    <location>
        <begin position="292"/>
        <end position="311"/>
    </location>
</feature>
<feature type="transmembrane region" description="Helical" evidence="1">
    <location>
        <begin position="30"/>
        <end position="46"/>
    </location>
</feature>
<feature type="transmembrane region" description="Helical" evidence="1">
    <location>
        <begin position="331"/>
        <end position="352"/>
    </location>
</feature>
<feature type="transmembrane region" description="Helical" evidence="1">
    <location>
        <begin position="154"/>
        <end position="175"/>
    </location>
</feature>
<reference evidence="2 3" key="1">
    <citation type="submission" date="2020-08" db="EMBL/GenBank/DDBJ databases">
        <title>Sequencing the genomes of 1000 actinobacteria strains.</title>
        <authorList>
            <person name="Klenk H.-P."/>
        </authorList>
    </citation>
    <scope>NUCLEOTIDE SEQUENCE [LARGE SCALE GENOMIC DNA]</scope>
    <source>
        <strain evidence="2 3">DSM 45486</strain>
    </source>
</reference>
<dbReference type="AlphaFoldDB" id="A0A7W9HRJ5"/>
<dbReference type="Proteomes" id="UP000552097">
    <property type="component" value="Unassembled WGS sequence"/>
</dbReference>
<keyword evidence="1" id="KW-0472">Membrane</keyword>
<dbReference type="RefSeq" id="WP_184926898.1">
    <property type="nucleotide sequence ID" value="NZ_JACHMO010000001.1"/>
</dbReference>
<protein>
    <recommendedName>
        <fullName evidence="4">O-antigen/teichoic acid export membrane protein</fullName>
    </recommendedName>
</protein>
<evidence type="ECO:0000313" key="2">
    <source>
        <dbReference type="EMBL" id="MBB5806960.1"/>
    </source>
</evidence>
<proteinExistence type="predicted"/>
<feature type="transmembrane region" description="Helical" evidence="1">
    <location>
        <begin position="94"/>
        <end position="116"/>
    </location>
</feature>
<evidence type="ECO:0008006" key="4">
    <source>
        <dbReference type="Google" id="ProtNLM"/>
    </source>
</evidence>
<feature type="transmembrane region" description="Helical" evidence="1">
    <location>
        <begin position="258"/>
        <end position="280"/>
    </location>
</feature>
<name>A0A7W9HRJ5_9PSEU</name>
<comment type="caution">
    <text evidence="2">The sequence shown here is derived from an EMBL/GenBank/DDBJ whole genome shotgun (WGS) entry which is preliminary data.</text>
</comment>
<sequence>MSAANGSRLDGLRALAGTAVRQSAVTIDQLVFSAITFAVQLVAAPVSTDAEFGVFSLVAIVQIGQWYLGRAIAAEPLLVSKAVANGDARGVRGAAATSLLLGVAIGLVCLVVGLMLDGPARTLLLIQALASPFTAVLDHGRYVSYARQRPLRALALDGAWLVLFLGAVGVTLLVGELDASSVYLVWALSAVPVAAACAWLTGGPFGFGAVRGWLRDRRSLLPGFLIDAVYLTAGTWATFGVTAWVVGLDGLGLLRKALVPVTALTVLFIGISNALLAHLAGRSAREVVRAPMLVSGLAAVVSLVFAGLTLIAPDDLITAALGTPWDGLRPIVLVLLAYAFLLATAQTALVAGKASGRAWLGPRVRTVQFVTEVALVALLGVWLGVIGVALGMAVAWLTAAALAWGGLLGQRARA</sequence>
<feature type="transmembrane region" description="Helical" evidence="1">
    <location>
        <begin position="373"/>
        <end position="404"/>
    </location>
</feature>
<keyword evidence="1" id="KW-1133">Transmembrane helix</keyword>
<accession>A0A7W9HRJ5</accession>
<gene>
    <name evidence="2" type="ORF">F4560_006728</name>
</gene>
<feature type="transmembrane region" description="Helical" evidence="1">
    <location>
        <begin position="181"/>
        <end position="202"/>
    </location>
</feature>
<keyword evidence="3" id="KW-1185">Reference proteome</keyword>
<dbReference type="EMBL" id="JACHMO010000001">
    <property type="protein sequence ID" value="MBB5806960.1"/>
    <property type="molecule type" value="Genomic_DNA"/>
</dbReference>